<protein>
    <recommendedName>
        <fullName evidence="2">DUF2190 family protein</fullName>
    </recommendedName>
</protein>
<reference evidence="1" key="1">
    <citation type="submission" date="2020-03" db="EMBL/GenBank/DDBJ databases">
        <title>The deep terrestrial virosphere.</title>
        <authorList>
            <person name="Holmfeldt K."/>
            <person name="Nilsson E."/>
            <person name="Simone D."/>
            <person name="Lopez-Fernandez M."/>
            <person name="Wu X."/>
            <person name="de Brujin I."/>
            <person name="Lundin D."/>
            <person name="Andersson A."/>
            <person name="Bertilsson S."/>
            <person name="Dopson M."/>
        </authorList>
    </citation>
    <scope>NUCLEOTIDE SEQUENCE</scope>
    <source>
        <strain evidence="1">MM171A00780</strain>
    </source>
</reference>
<proteinExistence type="predicted"/>
<name>A0A6M3M568_9ZZZZ</name>
<dbReference type="InterPro" id="IPR011231">
    <property type="entry name" value="Phage_VT1-Sakai_H0018"/>
</dbReference>
<evidence type="ECO:0008006" key="2">
    <source>
        <dbReference type="Google" id="ProtNLM"/>
    </source>
</evidence>
<gene>
    <name evidence="1" type="ORF">MM171A00780_0017</name>
</gene>
<accession>A0A6M3M568</accession>
<dbReference type="EMBL" id="MT143673">
    <property type="protein sequence ID" value="QJA99908.1"/>
    <property type="molecule type" value="Genomic_DNA"/>
</dbReference>
<sequence length="128" mass="13259">MTETNFKLRSSTFNDPYASLVFTAAADYDAGEICKIEDTVGVVVHDTDTGDDGVLVYQAAKILVACVAITSGNASDFTVGSKVYFDAADKEVNASAGGNTLCGIVVEAPSVGDETILIHLMGCLGIVT</sequence>
<organism evidence="1">
    <name type="scientific">viral metagenome</name>
    <dbReference type="NCBI Taxonomy" id="1070528"/>
    <lineage>
        <taxon>unclassified sequences</taxon>
        <taxon>metagenomes</taxon>
        <taxon>organismal metagenomes</taxon>
    </lineage>
</organism>
<dbReference type="AlphaFoldDB" id="A0A6M3M568"/>
<evidence type="ECO:0000313" key="1">
    <source>
        <dbReference type="EMBL" id="QJA99908.1"/>
    </source>
</evidence>
<dbReference type="Pfam" id="PF09956">
    <property type="entry name" value="Phage_cement_2"/>
    <property type="match status" value="1"/>
</dbReference>